<evidence type="ECO:0000313" key="4">
    <source>
        <dbReference type="Proteomes" id="UP000179145"/>
    </source>
</evidence>
<feature type="transmembrane region" description="Helical" evidence="1">
    <location>
        <begin position="261"/>
        <end position="282"/>
    </location>
</feature>
<keyword evidence="1" id="KW-0812">Transmembrane</keyword>
<dbReference type="eggNOG" id="COG0843">
    <property type="taxonomic scope" value="Bacteria"/>
</dbReference>
<dbReference type="STRING" id="153496.A0U89_03605"/>
<dbReference type="EMBL" id="CP014674">
    <property type="protein sequence ID" value="AOX16358.1"/>
    <property type="molecule type" value="Genomic_DNA"/>
</dbReference>
<feature type="transmembrane region" description="Helical" evidence="1">
    <location>
        <begin position="87"/>
        <end position="115"/>
    </location>
</feature>
<dbReference type="AlphaFoldDB" id="A0A1D8URU7"/>
<feature type="transmembrane region" description="Helical" evidence="1">
    <location>
        <begin position="171"/>
        <end position="192"/>
    </location>
</feature>
<proteinExistence type="predicted"/>
<dbReference type="RefSeq" id="WP_070402132.1">
    <property type="nucleotide sequence ID" value="NZ_BJVW01000002.1"/>
</dbReference>
<dbReference type="Gene3D" id="1.20.210.10">
    <property type="entry name" value="Cytochrome c oxidase-like, subunit I domain"/>
    <property type="match status" value="1"/>
</dbReference>
<feature type="transmembrane region" description="Helical" evidence="1">
    <location>
        <begin position="64"/>
        <end position="81"/>
    </location>
</feature>
<dbReference type="PROSITE" id="PS50855">
    <property type="entry name" value="COX1"/>
    <property type="match status" value="1"/>
</dbReference>
<feature type="domain" description="Cytochrome oxidase subunit I profile" evidence="2">
    <location>
        <begin position="1"/>
        <end position="339"/>
    </location>
</feature>
<feature type="transmembrane region" description="Helical" evidence="1">
    <location>
        <begin position="32"/>
        <end position="52"/>
    </location>
</feature>
<accession>A0A1D8URU7</accession>
<feature type="transmembrane region" description="Helical" evidence="1">
    <location>
        <begin position="320"/>
        <end position="339"/>
    </location>
</feature>
<feature type="transmembrane region" description="Helical" evidence="1">
    <location>
        <begin position="199"/>
        <end position="221"/>
    </location>
</feature>
<keyword evidence="1" id="KW-1133">Transmembrane helix</keyword>
<dbReference type="GO" id="GO:0004129">
    <property type="term" value="F:cytochrome-c oxidase activity"/>
    <property type="evidence" value="ECO:0007669"/>
    <property type="project" value="InterPro"/>
</dbReference>
<dbReference type="InterPro" id="IPR023616">
    <property type="entry name" value="Cyt_c_oxase-like_su1_dom"/>
</dbReference>
<protein>
    <recommendedName>
        <fullName evidence="2">Cytochrome oxidase subunit I profile domain-containing protein</fullName>
    </recommendedName>
</protein>
<name>A0A1D8URU7_9PROT</name>
<reference evidence="3 4" key="1">
    <citation type="journal article" date="2016" name="Microb. Cell Fact.">
        <title>Dissection of exopolysaccharide biosynthesis in Kozakia baliensis.</title>
        <authorList>
            <person name="Brandt J.U."/>
            <person name="Jakob F."/>
            <person name="Behr J."/>
            <person name="Geissler A.J."/>
            <person name="Vogel R.F."/>
        </authorList>
    </citation>
    <scope>NUCLEOTIDE SEQUENCE [LARGE SCALE GENOMIC DNA]</scope>
    <source>
        <strain evidence="3 4">DSM 14400</strain>
    </source>
</reference>
<evidence type="ECO:0000313" key="3">
    <source>
        <dbReference type="EMBL" id="AOX16358.1"/>
    </source>
</evidence>
<dbReference type="KEGG" id="kba:A0U89_03605"/>
<keyword evidence="4" id="KW-1185">Reference proteome</keyword>
<dbReference type="Proteomes" id="UP000179145">
    <property type="component" value="Chromosome"/>
</dbReference>
<organism evidence="3 4">
    <name type="scientific">Kozakia baliensis</name>
    <dbReference type="NCBI Taxonomy" id="153496"/>
    <lineage>
        <taxon>Bacteria</taxon>
        <taxon>Pseudomonadati</taxon>
        <taxon>Pseudomonadota</taxon>
        <taxon>Alphaproteobacteria</taxon>
        <taxon>Acetobacterales</taxon>
        <taxon>Acetobacteraceae</taxon>
        <taxon>Kozakia</taxon>
    </lineage>
</organism>
<evidence type="ECO:0000256" key="1">
    <source>
        <dbReference type="SAM" id="Phobius"/>
    </source>
</evidence>
<feature type="transmembrane region" description="Helical" evidence="1">
    <location>
        <begin position="127"/>
        <end position="151"/>
    </location>
</feature>
<feature type="transmembrane region" description="Helical" evidence="1">
    <location>
        <begin position="288"/>
        <end position="308"/>
    </location>
</feature>
<dbReference type="SUPFAM" id="SSF81442">
    <property type="entry name" value="Cytochrome c oxidase subunit I-like"/>
    <property type="match status" value="1"/>
</dbReference>
<feature type="transmembrane region" description="Helical" evidence="1">
    <location>
        <begin position="233"/>
        <end position="254"/>
    </location>
</feature>
<gene>
    <name evidence="3" type="ORF">A0U89_03605</name>
</gene>
<dbReference type="InterPro" id="IPR036927">
    <property type="entry name" value="Cyt_c_oxase-like_su1_sf"/>
</dbReference>
<feature type="transmembrane region" description="Helical" evidence="1">
    <location>
        <begin position="345"/>
        <end position="362"/>
    </location>
</feature>
<sequence>MALLAGFAGGLMAFLTPHSAAGWSETGLRHGLLLDFFVIAPAYLGGLGRLLLPAQLKRSSMALPGFDHAGIALLATGLALLLSSEWLGATCLLLAVLAWAGGMFAVSIGTIASVLEDRPDRFRALSPFVWSQFLTASAFIVVLPVLAAGVVRVGLGSMPAEAALDRLLHVFRVPELALSILPALGIAADMIFRRDRNVPALLTGIMALMSLGTAIVWAHGVINGVRDFVPLEIFGVAVPTLVLIAAFCVSLWSVRSSASLPLFWSFGALLLFSAGWLLRILPQGQTDLHSAALFGAIFALFGGCYRWLQEAQNNAVPRWVGMVHLQITALGVVCFFLPMAGLHHFGEAVMGVSLLCAIPLAWRITMAQREQKLAVMS</sequence>
<keyword evidence="1" id="KW-0472">Membrane</keyword>
<evidence type="ECO:0000259" key="2">
    <source>
        <dbReference type="PROSITE" id="PS50855"/>
    </source>
</evidence>